<dbReference type="InterPro" id="IPR000014">
    <property type="entry name" value="PAS"/>
</dbReference>
<comment type="caution">
    <text evidence="15">The sequence shown here is derived from an EMBL/GenBank/DDBJ whole genome shotgun (WGS) entry which is preliminary data.</text>
</comment>
<dbReference type="InterPro" id="IPR006189">
    <property type="entry name" value="CHASE_dom"/>
</dbReference>
<evidence type="ECO:0000256" key="8">
    <source>
        <dbReference type="ARBA" id="ARBA00022989"/>
    </source>
</evidence>
<evidence type="ECO:0000256" key="6">
    <source>
        <dbReference type="ARBA" id="ARBA00022692"/>
    </source>
</evidence>
<dbReference type="SUPFAM" id="SSF55785">
    <property type="entry name" value="PYP-like sensor domain (PAS domain)"/>
    <property type="match status" value="3"/>
</dbReference>
<dbReference type="RefSeq" id="WP_187018350.1">
    <property type="nucleotide sequence ID" value="NZ_JACRUK010000019.1"/>
</dbReference>
<dbReference type="InterPro" id="IPR001610">
    <property type="entry name" value="PAC"/>
</dbReference>
<keyword evidence="8 10" id="KW-1133">Transmembrane helix</keyword>
<dbReference type="Pfam" id="PF08447">
    <property type="entry name" value="PAS_3"/>
    <property type="match status" value="2"/>
</dbReference>
<evidence type="ECO:0000256" key="7">
    <source>
        <dbReference type="ARBA" id="ARBA00022777"/>
    </source>
</evidence>
<dbReference type="Gene3D" id="3.30.565.10">
    <property type="entry name" value="Histidine kinase-like ATPase, C-terminal domain"/>
    <property type="match status" value="1"/>
</dbReference>
<accession>A0A923MZN0</accession>
<evidence type="ECO:0000259" key="11">
    <source>
        <dbReference type="PROSITE" id="PS50109"/>
    </source>
</evidence>
<evidence type="ECO:0000256" key="5">
    <source>
        <dbReference type="ARBA" id="ARBA00022679"/>
    </source>
</evidence>
<evidence type="ECO:0000259" key="13">
    <source>
        <dbReference type="PROSITE" id="PS50113"/>
    </source>
</evidence>
<feature type="transmembrane region" description="Helical" evidence="10">
    <location>
        <begin position="20"/>
        <end position="38"/>
    </location>
</feature>
<keyword evidence="9 10" id="KW-0472">Membrane</keyword>
<evidence type="ECO:0000256" key="2">
    <source>
        <dbReference type="ARBA" id="ARBA00004370"/>
    </source>
</evidence>
<feature type="domain" description="PAS" evidence="12">
    <location>
        <begin position="302"/>
        <end position="358"/>
    </location>
</feature>
<dbReference type="PROSITE" id="PS50112">
    <property type="entry name" value="PAS"/>
    <property type="match status" value="2"/>
</dbReference>
<evidence type="ECO:0000259" key="14">
    <source>
        <dbReference type="PROSITE" id="PS50839"/>
    </source>
</evidence>
<evidence type="ECO:0000259" key="12">
    <source>
        <dbReference type="PROSITE" id="PS50112"/>
    </source>
</evidence>
<dbReference type="PANTHER" id="PTHR43304">
    <property type="entry name" value="PHYTOCHROME-LIKE PROTEIN CPH1"/>
    <property type="match status" value="1"/>
</dbReference>
<dbReference type="PROSITE" id="PS50109">
    <property type="entry name" value="HIS_KIN"/>
    <property type="match status" value="1"/>
</dbReference>
<evidence type="ECO:0000256" key="1">
    <source>
        <dbReference type="ARBA" id="ARBA00000085"/>
    </source>
</evidence>
<evidence type="ECO:0000256" key="9">
    <source>
        <dbReference type="ARBA" id="ARBA00023136"/>
    </source>
</evidence>
<dbReference type="AlphaFoldDB" id="A0A923MZN0"/>
<dbReference type="SMART" id="SM01079">
    <property type="entry name" value="CHASE"/>
    <property type="match status" value="1"/>
</dbReference>
<dbReference type="CDD" id="cd00130">
    <property type="entry name" value="PAS"/>
    <property type="match status" value="2"/>
</dbReference>
<evidence type="ECO:0000256" key="3">
    <source>
        <dbReference type="ARBA" id="ARBA00012438"/>
    </source>
</evidence>
<dbReference type="InterPro" id="IPR003594">
    <property type="entry name" value="HATPase_dom"/>
</dbReference>
<gene>
    <name evidence="15" type="ORF">H8R25_09500</name>
</gene>
<dbReference type="InterPro" id="IPR042240">
    <property type="entry name" value="CHASE_sf"/>
</dbReference>
<feature type="domain" description="Histidine kinase" evidence="11">
    <location>
        <begin position="737"/>
        <end position="947"/>
    </location>
</feature>
<comment type="catalytic activity">
    <reaction evidence="1">
        <text>ATP + protein L-histidine = ADP + protein N-phospho-L-histidine.</text>
        <dbReference type="EC" id="2.7.13.3"/>
    </reaction>
</comment>
<evidence type="ECO:0000313" key="16">
    <source>
        <dbReference type="Proteomes" id="UP000641454"/>
    </source>
</evidence>
<dbReference type="GO" id="GO:0016020">
    <property type="term" value="C:membrane"/>
    <property type="evidence" value="ECO:0007669"/>
    <property type="project" value="UniProtKB-SubCell"/>
</dbReference>
<dbReference type="InterPro" id="IPR000700">
    <property type="entry name" value="PAS-assoc_C"/>
</dbReference>
<dbReference type="InterPro" id="IPR005467">
    <property type="entry name" value="His_kinase_dom"/>
</dbReference>
<dbReference type="SMART" id="SM00091">
    <property type="entry name" value="PAS"/>
    <property type="match status" value="2"/>
</dbReference>
<dbReference type="InterPro" id="IPR036890">
    <property type="entry name" value="HATPase_C_sf"/>
</dbReference>
<keyword evidence="6 10" id="KW-0812">Transmembrane</keyword>
<dbReference type="SMART" id="SM00086">
    <property type="entry name" value="PAC"/>
    <property type="match status" value="3"/>
</dbReference>
<dbReference type="Gene3D" id="3.30.450.20">
    <property type="entry name" value="PAS domain"/>
    <property type="match status" value="3"/>
</dbReference>
<dbReference type="Gene3D" id="3.30.450.350">
    <property type="entry name" value="CHASE domain"/>
    <property type="match status" value="1"/>
</dbReference>
<dbReference type="InterPro" id="IPR013655">
    <property type="entry name" value="PAS_fold_3"/>
</dbReference>
<evidence type="ECO:0000256" key="10">
    <source>
        <dbReference type="SAM" id="Phobius"/>
    </source>
</evidence>
<dbReference type="PROSITE" id="PS50113">
    <property type="entry name" value="PAC"/>
    <property type="match status" value="2"/>
</dbReference>
<dbReference type="EMBL" id="JACRUL010000019">
    <property type="protein sequence ID" value="MBC5844671.1"/>
    <property type="molecule type" value="Genomic_DNA"/>
</dbReference>
<dbReference type="InterPro" id="IPR004358">
    <property type="entry name" value="Sig_transdc_His_kin-like_C"/>
</dbReference>
<protein>
    <recommendedName>
        <fullName evidence="3">histidine kinase</fullName>
        <ecNumber evidence="3">2.7.13.3</ecNumber>
    </recommendedName>
</protein>
<organism evidence="15 16">
    <name type="scientific">Flavobacterium muglaense</name>
    <dbReference type="NCBI Taxonomy" id="2764716"/>
    <lineage>
        <taxon>Bacteria</taxon>
        <taxon>Pseudomonadati</taxon>
        <taxon>Bacteroidota</taxon>
        <taxon>Flavobacteriia</taxon>
        <taxon>Flavobacteriales</taxon>
        <taxon>Flavobacteriaceae</taxon>
        <taxon>Flavobacterium</taxon>
    </lineage>
</organism>
<feature type="domain" description="CHASE" evidence="14">
    <location>
        <begin position="111"/>
        <end position="200"/>
    </location>
</feature>
<comment type="subcellular location">
    <subcellularLocation>
        <location evidence="2">Membrane</location>
    </subcellularLocation>
</comment>
<keyword evidence="7" id="KW-0418">Kinase</keyword>
<dbReference type="InterPro" id="IPR052162">
    <property type="entry name" value="Sensor_kinase/Photoreceptor"/>
</dbReference>
<reference evidence="15 16" key="1">
    <citation type="submission" date="2020-08" db="EMBL/GenBank/DDBJ databases">
        <title>Description of novel Flavobacterium F-392 isolate.</title>
        <authorList>
            <person name="Saticioglu I.B."/>
            <person name="Duman M."/>
            <person name="Altun S."/>
        </authorList>
    </citation>
    <scope>NUCLEOTIDE SEQUENCE [LARGE SCALE GENOMIC DNA]</scope>
    <source>
        <strain evidence="15 16">F-392</strain>
    </source>
</reference>
<dbReference type="GO" id="GO:0007165">
    <property type="term" value="P:signal transduction"/>
    <property type="evidence" value="ECO:0007669"/>
    <property type="project" value="UniProtKB-ARBA"/>
</dbReference>
<name>A0A923MZN0_9FLAO</name>
<dbReference type="SMART" id="SM00387">
    <property type="entry name" value="HATPase_c"/>
    <property type="match status" value="1"/>
</dbReference>
<dbReference type="SUPFAM" id="SSF55874">
    <property type="entry name" value="ATPase domain of HSP90 chaperone/DNA topoisomerase II/histidine kinase"/>
    <property type="match status" value="1"/>
</dbReference>
<feature type="domain" description="PAC" evidence="13">
    <location>
        <begin position="377"/>
        <end position="429"/>
    </location>
</feature>
<dbReference type="PRINTS" id="PR00344">
    <property type="entry name" value="BCTRLSENSOR"/>
</dbReference>
<feature type="transmembrane region" description="Helical" evidence="10">
    <location>
        <begin position="260"/>
        <end position="282"/>
    </location>
</feature>
<keyword evidence="4" id="KW-0597">Phosphoprotein</keyword>
<dbReference type="Pfam" id="PF02518">
    <property type="entry name" value="HATPase_c"/>
    <property type="match status" value="1"/>
</dbReference>
<dbReference type="Pfam" id="PF03924">
    <property type="entry name" value="CHASE"/>
    <property type="match status" value="1"/>
</dbReference>
<feature type="domain" description="PAC" evidence="13">
    <location>
        <begin position="668"/>
        <end position="719"/>
    </location>
</feature>
<evidence type="ECO:0000256" key="4">
    <source>
        <dbReference type="ARBA" id="ARBA00022553"/>
    </source>
</evidence>
<proteinExistence type="predicted"/>
<dbReference type="NCBIfam" id="TIGR00229">
    <property type="entry name" value="sensory_box"/>
    <property type="match status" value="2"/>
</dbReference>
<dbReference type="EC" id="2.7.13.3" evidence="3"/>
<dbReference type="GO" id="GO:0004673">
    <property type="term" value="F:protein histidine kinase activity"/>
    <property type="evidence" value="ECO:0007669"/>
    <property type="project" value="UniProtKB-EC"/>
</dbReference>
<keyword evidence="5" id="KW-0808">Transferase</keyword>
<feature type="domain" description="PAS" evidence="12">
    <location>
        <begin position="592"/>
        <end position="667"/>
    </location>
</feature>
<evidence type="ECO:0000313" key="15">
    <source>
        <dbReference type="EMBL" id="MBC5844671.1"/>
    </source>
</evidence>
<sequence length="947" mass="108328">MKSKINWSSFITFFLNKPKITGFIVFVCLFAIFSYLVAQQYKIQKENNHIMMNRTLKEIDQNIEQKLKNCYTTTLTLALTINDEGIPEDFNAIGKRLLESNDVVSAVQLVPNGVIKYTYPLKGNEAATGLDILKSKKLKREALKSVLNKKMYFAGPFKLKQGGLGIVGRFPVYNKNHFWGFSAVIIKLEQLLKVSGVHNIDTTNFSFQMSKKNPETFKEEFYLPQKVKFTENNFVTSTVPDGDWKIYLIDLKANKATSTLFISQLLGFILALTFGFLVVLFLKKPAELQHLVEQQAAILIDSEIKFKTIFDQAAIGIANVDTSTGTFIEINNQFCKMLGYSQQEMKTKTFLQITHPDDLKKDLNNVNKLKTGVINEYSMEKRYFTKEGATVWVNLNVAPLLNQKNEQISVLAIVEDITLKKQTEKIIRERENHFKSLFEDSPLPLREENFSKVKLYLQELNLIEKPAEEVSSYLTKNPNITHQLHALIEVINANHACLDLYNVNSKDELIAAKKELFNPNSFSDFVKQLVIITQNQDNFSIDTIIKNAQQEYRNINLRWNVIRGYEKSLDRIIVSNEDITNRKRAEKIILNSQEKIESLMNTIDGIVWECRPDDFAFTFVSKKVEGILGYTAEEWLESPTFWTDHIYPEDKEATLEFCKIKTTNKEDHDFEYRMVAKDGRTVWLRDIVSIVSENNKITSLRGIMIDITKSKEVENDLKKSFDLVSEQNKRLLNFSYIVSHNLRSHTSNITSLTELIDTAESDEEREQMIGLLKTVANSLNETMTNLNEVVNIQTNIGLVVEKINLKTYIDNTLKLVSEQIKNKEASIQSNVNEEIEINYNPAYLESILYNIISNALRYSDKTRKPLISIEFTKENNQNIIAITDNGIGIDLDKNGSKIFGMYKTFSENPDSKGIGLFITKNQIEAMGGTITIESKPGAGTTFKIYIA</sequence>
<dbReference type="InterPro" id="IPR035965">
    <property type="entry name" value="PAS-like_dom_sf"/>
</dbReference>
<dbReference type="Proteomes" id="UP000641454">
    <property type="component" value="Unassembled WGS sequence"/>
</dbReference>
<keyword evidence="16" id="KW-1185">Reference proteome</keyword>
<dbReference type="PANTHER" id="PTHR43304:SF1">
    <property type="entry name" value="PAC DOMAIN-CONTAINING PROTEIN"/>
    <property type="match status" value="1"/>
</dbReference>
<dbReference type="PROSITE" id="PS50839">
    <property type="entry name" value="CHASE"/>
    <property type="match status" value="1"/>
</dbReference>